<feature type="coiled-coil region" evidence="7">
    <location>
        <begin position="297"/>
        <end position="347"/>
    </location>
</feature>
<keyword evidence="3" id="KW-0969">Cilium</keyword>
<dbReference type="Pfam" id="PF13868">
    <property type="entry name" value="TPH"/>
    <property type="match status" value="1"/>
</dbReference>
<protein>
    <recommendedName>
        <fullName evidence="6">Cilia- and flagella-associated protein 53</fullName>
    </recommendedName>
</protein>
<feature type="region of interest" description="Disordered" evidence="8">
    <location>
        <begin position="1"/>
        <end position="25"/>
    </location>
</feature>
<reference evidence="10 11" key="1">
    <citation type="journal article" date="2010" name="Nature">
        <title>The Ectocarpus genome and the independent evolution of multicellularity in brown algae.</title>
        <authorList>
            <person name="Cock J.M."/>
            <person name="Sterck L."/>
            <person name="Rouze P."/>
            <person name="Scornet D."/>
            <person name="Allen A.E."/>
            <person name="Amoutzias G."/>
            <person name="Anthouard V."/>
            <person name="Artiguenave F."/>
            <person name="Aury J.M."/>
            <person name="Badger J.H."/>
            <person name="Beszteri B."/>
            <person name="Billiau K."/>
            <person name="Bonnet E."/>
            <person name="Bothwell J.H."/>
            <person name="Bowler C."/>
            <person name="Boyen C."/>
            <person name="Brownlee C."/>
            <person name="Carrano C.J."/>
            <person name="Charrier B."/>
            <person name="Cho G.Y."/>
            <person name="Coelho S.M."/>
            <person name="Collen J."/>
            <person name="Corre E."/>
            <person name="Da Silva C."/>
            <person name="Delage L."/>
            <person name="Delaroque N."/>
            <person name="Dittami S.M."/>
            <person name="Doulbeau S."/>
            <person name="Elias M."/>
            <person name="Farnham G."/>
            <person name="Gachon C.M."/>
            <person name="Gschloessl B."/>
            <person name="Heesch S."/>
            <person name="Jabbari K."/>
            <person name="Jubin C."/>
            <person name="Kawai H."/>
            <person name="Kimura K."/>
            <person name="Kloareg B."/>
            <person name="Kupper F.C."/>
            <person name="Lang D."/>
            <person name="Le Bail A."/>
            <person name="Leblanc C."/>
            <person name="Lerouge P."/>
            <person name="Lohr M."/>
            <person name="Lopez P.J."/>
            <person name="Martens C."/>
            <person name="Maumus F."/>
            <person name="Michel G."/>
            <person name="Miranda-Saavedra D."/>
            <person name="Morales J."/>
            <person name="Moreau H."/>
            <person name="Motomura T."/>
            <person name="Nagasato C."/>
            <person name="Napoli C.A."/>
            <person name="Nelson D.R."/>
            <person name="Nyvall-Collen P."/>
            <person name="Peters A.F."/>
            <person name="Pommier C."/>
            <person name="Potin P."/>
            <person name="Poulain J."/>
            <person name="Quesneville H."/>
            <person name="Read B."/>
            <person name="Rensing S.A."/>
            <person name="Ritter A."/>
            <person name="Rousvoal S."/>
            <person name="Samanta M."/>
            <person name="Samson G."/>
            <person name="Schroeder D.C."/>
            <person name="Segurens B."/>
            <person name="Strittmatter M."/>
            <person name="Tonon T."/>
            <person name="Tregear J.W."/>
            <person name="Valentin K."/>
            <person name="von Dassow P."/>
            <person name="Yamagishi T."/>
            <person name="Van de Peer Y."/>
            <person name="Wincker P."/>
        </authorList>
    </citation>
    <scope>NUCLEOTIDE SEQUENCE [LARGE SCALE GENOMIC DNA]</scope>
    <source>
        <strain evidence="11">Ec32 / CCAP1310/4</strain>
    </source>
</reference>
<evidence type="ECO:0000256" key="2">
    <source>
        <dbReference type="ARBA" id="ARBA00023054"/>
    </source>
</evidence>
<comment type="subcellular location">
    <subcellularLocation>
        <location evidence="1">Cell projection</location>
        <location evidence="1">Cilium</location>
    </subcellularLocation>
</comment>
<feature type="domain" description="Trichohyalin-plectin-homology" evidence="9">
    <location>
        <begin position="139"/>
        <end position="472"/>
    </location>
</feature>
<dbReference type="GO" id="GO:0005929">
    <property type="term" value="C:cilium"/>
    <property type="evidence" value="ECO:0007669"/>
    <property type="project" value="UniProtKB-SubCell"/>
</dbReference>
<dbReference type="OMA" id="IQAQHND"/>
<dbReference type="OrthoDB" id="75950at2759"/>
<feature type="coiled-coil region" evidence="7">
    <location>
        <begin position="397"/>
        <end position="449"/>
    </location>
</feature>
<dbReference type="PANTHER" id="PTHR31183">
    <property type="entry name" value="TRICHOPLEIN KERATIN FILAMENT-BINDING PROTEIN FAMILY MEMBER"/>
    <property type="match status" value="1"/>
</dbReference>
<evidence type="ECO:0000313" key="10">
    <source>
        <dbReference type="EMBL" id="CBN77478.1"/>
    </source>
</evidence>
<evidence type="ECO:0000256" key="8">
    <source>
        <dbReference type="SAM" id="MobiDB-lite"/>
    </source>
</evidence>
<comment type="similarity">
    <text evidence="5">Belongs to the CFAP53 family.</text>
</comment>
<dbReference type="Proteomes" id="UP000002630">
    <property type="component" value="Linkage Group LG27"/>
</dbReference>
<feature type="coiled-coil region" evidence="7">
    <location>
        <begin position="238"/>
        <end position="270"/>
    </location>
</feature>
<dbReference type="AlphaFoldDB" id="D8LQ98"/>
<sequence length="488" mass="58049">MFGEARYKPRQNSHQGQFARKREKERRWEQSVESIAATDKVIAFANWENKTAGAIASRAGADRVRSLEGADADALLARRRRVADLYNLEMEQWEHEILNSAETMEERKTRILDKATKLKNAREAARRNYVQECYDRQWRDACDDARTLDSKANTEWVTAQRWEQVAEKAAREEENARQEEFHMAKIRERIAYLEAQEKAAEEKRERRNQLMRSDLNTQVAYNADRRRQLWEQTARDDLKELNELRAIVRAEQEKAEAKKKEAHARGAEVRDFNEARREMRVVAAEQAREQDLVLLDYAIEKDKAGEAEEKAKKEEEQRVLRQYNEYLKEQMAKEAADEAQYDEIRQEAETRIWDQRDAQLKAQNDAREALMKQVHRGRQEQIRLKALRDDEQLATDLEQARLDRESFLAEEEREREKEMRKRQELLDNTAKLRGQMAGARARAEREQQEEYLRVKQMEAYERRHRERLEKQAGVVITHHPLKHTQWYT</sequence>
<evidence type="ECO:0000256" key="6">
    <source>
        <dbReference type="ARBA" id="ARBA00033773"/>
    </source>
</evidence>
<dbReference type="STRING" id="2880.D8LQ98"/>
<name>D8LQ98_ECTSI</name>
<dbReference type="InterPro" id="IPR043596">
    <property type="entry name" value="CFAP53/TCHP"/>
</dbReference>
<dbReference type="EMBL" id="FN648807">
    <property type="protein sequence ID" value="CBN77478.1"/>
    <property type="molecule type" value="Genomic_DNA"/>
</dbReference>
<feature type="coiled-coil region" evidence="7">
    <location>
        <begin position="159"/>
        <end position="213"/>
    </location>
</feature>
<dbReference type="InterPro" id="IPR043597">
    <property type="entry name" value="TPH_dom"/>
</dbReference>
<dbReference type="EMBL" id="FN649752">
    <property type="protein sequence ID" value="CBN77478.1"/>
    <property type="molecule type" value="Genomic_DNA"/>
</dbReference>
<evidence type="ECO:0000256" key="3">
    <source>
        <dbReference type="ARBA" id="ARBA00023069"/>
    </source>
</evidence>
<keyword evidence="4" id="KW-0966">Cell projection</keyword>
<organism evidence="10 11">
    <name type="scientific">Ectocarpus siliculosus</name>
    <name type="common">Brown alga</name>
    <name type="synonym">Conferva siliculosa</name>
    <dbReference type="NCBI Taxonomy" id="2880"/>
    <lineage>
        <taxon>Eukaryota</taxon>
        <taxon>Sar</taxon>
        <taxon>Stramenopiles</taxon>
        <taxon>Ochrophyta</taxon>
        <taxon>PX clade</taxon>
        <taxon>Phaeophyceae</taxon>
        <taxon>Ectocarpales</taxon>
        <taxon>Ectocarpaceae</taxon>
        <taxon>Ectocarpus</taxon>
    </lineage>
</organism>
<proteinExistence type="inferred from homology"/>
<evidence type="ECO:0000313" key="11">
    <source>
        <dbReference type="Proteomes" id="UP000002630"/>
    </source>
</evidence>
<evidence type="ECO:0000259" key="9">
    <source>
        <dbReference type="Pfam" id="PF13868"/>
    </source>
</evidence>
<evidence type="ECO:0000256" key="4">
    <source>
        <dbReference type="ARBA" id="ARBA00023273"/>
    </source>
</evidence>
<keyword evidence="2 7" id="KW-0175">Coiled coil</keyword>
<evidence type="ECO:0000256" key="1">
    <source>
        <dbReference type="ARBA" id="ARBA00004138"/>
    </source>
</evidence>
<evidence type="ECO:0000256" key="7">
    <source>
        <dbReference type="SAM" id="Coils"/>
    </source>
</evidence>
<accession>D8LQ98</accession>
<keyword evidence="11" id="KW-1185">Reference proteome</keyword>
<evidence type="ECO:0000256" key="5">
    <source>
        <dbReference type="ARBA" id="ARBA00033747"/>
    </source>
</evidence>
<gene>
    <name evidence="10" type="ORF">Esi_0059_0116</name>
</gene>
<dbReference type="PANTHER" id="PTHR31183:SF1">
    <property type="entry name" value="CILIA- AND FLAGELLA-ASSOCIATED PROTEIN 53"/>
    <property type="match status" value="1"/>
</dbReference>
<dbReference type="InParanoid" id="D8LQ98"/>